<proteinExistence type="predicted"/>
<evidence type="ECO:0000313" key="2">
    <source>
        <dbReference type="Proteomes" id="UP001281147"/>
    </source>
</evidence>
<keyword evidence="1" id="KW-0808">Transferase</keyword>
<accession>A0ACC3NFD1</accession>
<sequence length="476" mass="53016">MRLPLLGLLLGLLSFVSALSATGSRLLVVIEEESEKSKYSQFWNDLENRGFQITYRSPKDTSLSLFLHGVPAYSHLLLLPAKSKGLGPALTPNLLVDFVNQGSNVLLALSSEQSSPSAINSLLLEIDITLSPDRNSLVVDHFNYDTKSANEKHDVLLLPSSQLKRKEAKNFFSLDNLIALPHSVGQVLGNASPLLSSVLKAPSTAYIYNPKEESEAIEDLFATGEQVNLVSTFQARNSARFTVLGSADALEDKWFDATVQLPGNGKQSEKTGNKDFAQKLSAWTFKERGVLKVGSIQHYLNEGAQKGASSSKDIANGNLDLNPTIYRIKNDVHYSIEVSEWVNDHWAPFTPPTGDDLQLEFSMLSPFHRLSLQPTTQSQNSTTFTAEFKLPDQHGIFNFFVEYRRPFYTNVEEKRTVTVRHFAHDEWPRSFVISGAWPWISGIWVTVGGWLGFVALWLYSKPAQPRQDLRASGGKR</sequence>
<reference evidence="1" key="1">
    <citation type="submission" date="2023-07" db="EMBL/GenBank/DDBJ databases">
        <title>Black Yeasts Isolated from many extreme environments.</title>
        <authorList>
            <person name="Coleine C."/>
            <person name="Stajich J.E."/>
            <person name="Selbmann L."/>
        </authorList>
    </citation>
    <scope>NUCLEOTIDE SEQUENCE</scope>
    <source>
        <strain evidence="1">CCFEE 5714</strain>
    </source>
</reference>
<organism evidence="1 2">
    <name type="scientific">Vermiconidia calcicola</name>
    <dbReference type="NCBI Taxonomy" id="1690605"/>
    <lineage>
        <taxon>Eukaryota</taxon>
        <taxon>Fungi</taxon>
        <taxon>Dikarya</taxon>
        <taxon>Ascomycota</taxon>
        <taxon>Pezizomycotina</taxon>
        <taxon>Dothideomycetes</taxon>
        <taxon>Dothideomycetidae</taxon>
        <taxon>Mycosphaerellales</taxon>
        <taxon>Extremaceae</taxon>
        <taxon>Vermiconidia</taxon>
    </lineage>
</organism>
<comment type="caution">
    <text evidence="1">The sequence shown here is derived from an EMBL/GenBank/DDBJ whole genome shotgun (WGS) entry which is preliminary data.</text>
</comment>
<gene>
    <name evidence="1" type="primary">WBP1_2</name>
    <name evidence="1" type="ORF">LTR37_007354</name>
</gene>
<evidence type="ECO:0000313" key="1">
    <source>
        <dbReference type="EMBL" id="KAK3715144.1"/>
    </source>
</evidence>
<protein>
    <submittedName>
        <fullName evidence="1">Oligosaccharyl transferase glycoprotein complex, beta subunit</fullName>
    </submittedName>
</protein>
<dbReference type="EMBL" id="JAUTXU010000051">
    <property type="protein sequence ID" value="KAK3715144.1"/>
    <property type="molecule type" value="Genomic_DNA"/>
</dbReference>
<dbReference type="Proteomes" id="UP001281147">
    <property type="component" value="Unassembled WGS sequence"/>
</dbReference>
<name>A0ACC3NFD1_9PEZI</name>
<keyword evidence="2" id="KW-1185">Reference proteome</keyword>